<gene>
    <name evidence="1" type="ORF">PMAYCL1PPCAC_32027</name>
    <name evidence="2" type="ORF">PMAYCL1PPCAC_32034</name>
</gene>
<reference evidence="3" key="1">
    <citation type="submission" date="2022-10" db="EMBL/GenBank/DDBJ databases">
        <title>Genome assembly of Pristionchus species.</title>
        <authorList>
            <person name="Yoshida K."/>
            <person name="Sommer R.J."/>
        </authorList>
    </citation>
    <scope>NUCLEOTIDE SEQUENCE [LARGE SCALE GENOMIC DNA]</scope>
    <source>
        <strain evidence="1 3">RS5460</strain>
    </source>
</reference>
<accession>A0AAN5DHD0</accession>
<reference evidence="2" key="2">
    <citation type="submission" date="2023-06" db="EMBL/GenBank/DDBJ databases">
        <title>Genome assembly of Pristionchus species.</title>
        <authorList>
            <person name="Yoshida K."/>
            <person name="Sommer R.J."/>
        </authorList>
    </citation>
    <scope>NUCLEOTIDE SEQUENCE</scope>
    <source>
        <strain evidence="2 3">RS5460</strain>
    </source>
</reference>
<evidence type="ECO:0000313" key="3">
    <source>
        <dbReference type="Proteomes" id="UP001328107"/>
    </source>
</evidence>
<dbReference type="EMBL" id="BTRK01000006">
    <property type="protein sequence ID" value="GMR61839.1"/>
    <property type="molecule type" value="Genomic_DNA"/>
</dbReference>
<name>A0AAN5DHD0_9BILA</name>
<protein>
    <submittedName>
        <fullName evidence="2">Uncharacterized protein</fullName>
    </submittedName>
</protein>
<dbReference type="EMBL" id="BTRK01000006">
    <property type="protein sequence ID" value="GMR61832.1"/>
    <property type="molecule type" value="Genomic_DNA"/>
</dbReference>
<dbReference type="Proteomes" id="UP001328107">
    <property type="component" value="Unassembled WGS sequence"/>
</dbReference>
<keyword evidence="3" id="KW-1185">Reference proteome</keyword>
<dbReference type="AlphaFoldDB" id="A0AAN5DHD0"/>
<evidence type="ECO:0000313" key="2">
    <source>
        <dbReference type="EMBL" id="GMR61839.1"/>
    </source>
</evidence>
<evidence type="ECO:0000313" key="1">
    <source>
        <dbReference type="EMBL" id="GMR61832.1"/>
    </source>
</evidence>
<sequence length="128" mass="13773">MKSALSASPIVECAVVIDCNDRIAGWAGIASVGLEHKGMFKLAPVYCSSLVQFARLSEALLPHCESIFTNPSIIIGTLSGTVGARELEPLISNSQKMERITLFSTEVESKIRGDECFAPHNSCCHFDG</sequence>
<comment type="caution">
    <text evidence="2">The sequence shown here is derived from an EMBL/GenBank/DDBJ whole genome shotgun (WGS) entry which is preliminary data.</text>
</comment>
<proteinExistence type="predicted"/>
<organism evidence="2 3">
    <name type="scientific">Pristionchus mayeri</name>
    <dbReference type="NCBI Taxonomy" id="1317129"/>
    <lineage>
        <taxon>Eukaryota</taxon>
        <taxon>Metazoa</taxon>
        <taxon>Ecdysozoa</taxon>
        <taxon>Nematoda</taxon>
        <taxon>Chromadorea</taxon>
        <taxon>Rhabditida</taxon>
        <taxon>Rhabditina</taxon>
        <taxon>Diplogasteromorpha</taxon>
        <taxon>Diplogasteroidea</taxon>
        <taxon>Neodiplogasteridae</taxon>
        <taxon>Pristionchus</taxon>
    </lineage>
</organism>